<proteinExistence type="inferred from homology"/>
<evidence type="ECO:0000313" key="10">
    <source>
        <dbReference type="Proteomes" id="UP000823618"/>
    </source>
</evidence>
<comment type="similarity">
    <text evidence="2">Belongs to the MreD family.</text>
</comment>
<sequence length="119" mass="13258">MKKIITLTITTICCFLLQTTIFQSLKLANISPNILLILVVSIGFMRGRTEGVLVGFFAGLLLDILYGGYLGIYALVYMLIGYINGCFNHMFFADEVILPLGLVLGNDFLLNLCIYALYF</sequence>
<dbReference type="GO" id="GO:0008360">
    <property type="term" value="P:regulation of cell shape"/>
    <property type="evidence" value="ECO:0007669"/>
    <property type="project" value="UniProtKB-KW"/>
</dbReference>
<evidence type="ECO:0000256" key="1">
    <source>
        <dbReference type="ARBA" id="ARBA00004651"/>
    </source>
</evidence>
<keyword evidence="7 8" id="KW-0472">Membrane</keyword>
<keyword evidence="6 8" id="KW-1133">Transmembrane helix</keyword>
<feature type="transmembrane region" description="Helical" evidence="8">
    <location>
        <begin position="52"/>
        <end position="76"/>
    </location>
</feature>
<gene>
    <name evidence="9" type="primary">mreD</name>
    <name evidence="9" type="ORF">IAC13_08815</name>
</gene>
<evidence type="ECO:0000256" key="4">
    <source>
        <dbReference type="ARBA" id="ARBA00022692"/>
    </source>
</evidence>
<evidence type="ECO:0000256" key="7">
    <source>
        <dbReference type="ARBA" id="ARBA00023136"/>
    </source>
</evidence>
<evidence type="ECO:0000313" key="9">
    <source>
        <dbReference type="EMBL" id="MBO8464018.1"/>
    </source>
</evidence>
<dbReference type="GO" id="GO:0005886">
    <property type="term" value="C:plasma membrane"/>
    <property type="evidence" value="ECO:0007669"/>
    <property type="project" value="UniProtKB-SubCell"/>
</dbReference>
<accession>A0A9D9I196</accession>
<comment type="subcellular location">
    <subcellularLocation>
        <location evidence="1">Cell membrane</location>
        <topology evidence="1">Multi-pass membrane protein</topology>
    </subcellularLocation>
</comment>
<evidence type="ECO:0000256" key="3">
    <source>
        <dbReference type="ARBA" id="ARBA00022475"/>
    </source>
</evidence>
<organism evidence="9 10">
    <name type="scientific">Candidatus Scybalomonas excrementavium</name>
    <dbReference type="NCBI Taxonomy" id="2840943"/>
    <lineage>
        <taxon>Bacteria</taxon>
        <taxon>Bacillati</taxon>
        <taxon>Bacillota</taxon>
        <taxon>Clostridia</taxon>
        <taxon>Lachnospirales</taxon>
        <taxon>Lachnospiraceae</taxon>
        <taxon>Lachnospiraceae incertae sedis</taxon>
        <taxon>Candidatus Scybalomonas</taxon>
    </lineage>
</organism>
<protein>
    <submittedName>
        <fullName evidence="9">Rod shape-determining protein MreD</fullName>
    </submittedName>
</protein>
<keyword evidence="3" id="KW-1003">Cell membrane</keyword>
<comment type="caution">
    <text evidence="9">The sequence shown here is derived from an EMBL/GenBank/DDBJ whole genome shotgun (WGS) entry which is preliminary data.</text>
</comment>
<keyword evidence="5" id="KW-0133">Cell shape</keyword>
<feature type="transmembrane region" description="Helical" evidence="8">
    <location>
        <begin position="29"/>
        <end position="45"/>
    </location>
</feature>
<dbReference type="InterPro" id="IPR007227">
    <property type="entry name" value="Cell_shape_determining_MreD"/>
</dbReference>
<evidence type="ECO:0000256" key="6">
    <source>
        <dbReference type="ARBA" id="ARBA00022989"/>
    </source>
</evidence>
<dbReference type="Pfam" id="PF04093">
    <property type="entry name" value="MreD"/>
    <property type="match status" value="1"/>
</dbReference>
<dbReference type="EMBL" id="JADIML010000247">
    <property type="protein sequence ID" value="MBO8464018.1"/>
    <property type="molecule type" value="Genomic_DNA"/>
</dbReference>
<evidence type="ECO:0000256" key="5">
    <source>
        <dbReference type="ARBA" id="ARBA00022960"/>
    </source>
</evidence>
<reference evidence="9" key="1">
    <citation type="submission" date="2020-10" db="EMBL/GenBank/DDBJ databases">
        <authorList>
            <person name="Gilroy R."/>
        </authorList>
    </citation>
    <scope>NUCLEOTIDE SEQUENCE</scope>
    <source>
        <strain evidence="9">E3-2379</strain>
    </source>
</reference>
<keyword evidence="4 8" id="KW-0812">Transmembrane</keyword>
<feature type="non-terminal residue" evidence="9">
    <location>
        <position position="119"/>
    </location>
</feature>
<evidence type="ECO:0000256" key="2">
    <source>
        <dbReference type="ARBA" id="ARBA00007776"/>
    </source>
</evidence>
<name>A0A9D9I196_9FIRM</name>
<dbReference type="NCBIfam" id="TIGR03426">
    <property type="entry name" value="shape_MreD"/>
    <property type="match status" value="1"/>
</dbReference>
<feature type="transmembrane region" description="Helical" evidence="8">
    <location>
        <begin position="96"/>
        <end position="118"/>
    </location>
</feature>
<reference evidence="9" key="2">
    <citation type="journal article" date="2021" name="PeerJ">
        <title>Extensive microbial diversity within the chicken gut microbiome revealed by metagenomics and culture.</title>
        <authorList>
            <person name="Gilroy R."/>
            <person name="Ravi A."/>
            <person name="Getino M."/>
            <person name="Pursley I."/>
            <person name="Horton D.L."/>
            <person name="Alikhan N.F."/>
            <person name="Baker D."/>
            <person name="Gharbi K."/>
            <person name="Hall N."/>
            <person name="Watson M."/>
            <person name="Adriaenssens E.M."/>
            <person name="Foster-Nyarko E."/>
            <person name="Jarju S."/>
            <person name="Secka A."/>
            <person name="Antonio M."/>
            <person name="Oren A."/>
            <person name="Chaudhuri R.R."/>
            <person name="La Ragione R."/>
            <person name="Hildebrand F."/>
            <person name="Pallen M.J."/>
        </authorList>
    </citation>
    <scope>NUCLEOTIDE SEQUENCE</scope>
    <source>
        <strain evidence="9">E3-2379</strain>
    </source>
</reference>
<evidence type="ECO:0000256" key="8">
    <source>
        <dbReference type="SAM" id="Phobius"/>
    </source>
</evidence>
<dbReference type="Proteomes" id="UP000823618">
    <property type="component" value="Unassembled WGS sequence"/>
</dbReference>
<dbReference type="AlphaFoldDB" id="A0A9D9I196"/>